<dbReference type="AlphaFoldDB" id="A0AAV7IX13"/>
<dbReference type="Proteomes" id="UP000826195">
    <property type="component" value="Unassembled WGS sequence"/>
</dbReference>
<proteinExistence type="predicted"/>
<keyword evidence="2" id="KW-1185">Reference proteome</keyword>
<reference evidence="1 2" key="1">
    <citation type="journal article" date="2021" name="J. Hered.">
        <title>A chromosome-level genome assembly of the parasitoid wasp, Cotesia glomerata (Hymenoptera: Braconidae).</title>
        <authorList>
            <person name="Pinto B.J."/>
            <person name="Weis J.J."/>
            <person name="Gamble T."/>
            <person name="Ode P.J."/>
            <person name="Paul R."/>
            <person name="Zaspel J.M."/>
        </authorList>
    </citation>
    <scope>NUCLEOTIDE SEQUENCE [LARGE SCALE GENOMIC DNA]</scope>
    <source>
        <strain evidence="1">CgM1</strain>
    </source>
</reference>
<protein>
    <submittedName>
        <fullName evidence="1">Uncharacterized protein</fullName>
    </submittedName>
</protein>
<name>A0AAV7IX13_COTGL</name>
<sequence length="132" mass="14162">MADDVQLGIDRSPSQSLFLRGFEMSADVRSEYFEKISKEFENPSMEKLQGDYLKEFLPFVLLALFHSLEDLDRYLRLAAALGARTRGAAAGDGVTAAAATAAAAAADGAAAPSQLQGTAGNLYPVKNVCRRF</sequence>
<comment type="caution">
    <text evidence="1">The sequence shown here is derived from an EMBL/GenBank/DDBJ whole genome shotgun (WGS) entry which is preliminary data.</text>
</comment>
<accession>A0AAV7IX13</accession>
<dbReference type="EMBL" id="JAHXZJ010000374">
    <property type="protein sequence ID" value="KAH0560230.1"/>
    <property type="molecule type" value="Genomic_DNA"/>
</dbReference>
<organism evidence="1 2">
    <name type="scientific">Cotesia glomerata</name>
    <name type="common">Lepidopteran parasitic wasp</name>
    <name type="synonym">Apanteles glomeratus</name>
    <dbReference type="NCBI Taxonomy" id="32391"/>
    <lineage>
        <taxon>Eukaryota</taxon>
        <taxon>Metazoa</taxon>
        <taxon>Ecdysozoa</taxon>
        <taxon>Arthropoda</taxon>
        <taxon>Hexapoda</taxon>
        <taxon>Insecta</taxon>
        <taxon>Pterygota</taxon>
        <taxon>Neoptera</taxon>
        <taxon>Endopterygota</taxon>
        <taxon>Hymenoptera</taxon>
        <taxon>Apocrita</taxon>
        <taxon>Ichneumonoidea</taxon>
        <taxon>Braconidae</taxon>
        <taxon>Microgastrinae</taxon>
        <taxon>Cotesia</taxon>
    </lineage>
</organism>
<evidence type="ECO:0000313" key="2">
    <source>
        <dbReference type="Proteomes" id="UP000826195"/>
    </source>
</evidence>
<evidence type="ECO:0000313" key="1">
    <source>
        <dbReference type="EMBL" id="KAH0560230.1"/>
    </source>
</evidence>
<gene>
    <name evidence="1" type="ORF">KQX54_002752</name>
</gene>